<reference evidence="2" key="1">
    <citation type="journal article" date="2020" name="Nature">
        <title>Giant virus diversity and host interactions through global metagenomics.</title>
        <authorList>
            <person name="Schulz F."/>
            <person name="Roux S."/>
            <person name="Paez-Espino D."/>
            <person name="Jungbluth S."/>
            <person name="Walsh D.A."/>
            <person name="Denef V.J."/>
            <person name="McMahon K.D."/>
            <person name="Konstantinidis K.T."/>
            <person name="Eloe-Fadrosh E.A."/>
            <person name="Kyrpides N.C."/>
            <person name="Woyke T."/>
        </authorList>
    </citation>
    <scope>NUCLEOTIDE SEQUENCE</scope>
    <source>
        <strain evidence="2">GVMAG-S-ERX555943-30</strain>
    </source>
</reference>
<feature type="compositionally biased region" description="Polar residues" evidence="1">
    <location>
        <begin position="1"/>
        <end position="10"/>
    </location>
</feature>
<organism evidence="2">
    <name type="scientific">viral metagenome</name>
    <dbReference type="NCBI Taxonomy" id="1070528"/>
    <lineage>
        <taxon>unclassified sequences</taxon>
        <taxon>metagenomes</taxon>
        <taxon>organismal metagenomes</taxon>
    </lineage>
</organism>
<feature type="region of interest" description="Disordered" evidence="1">
    <location>
        <begin position="1"/>
        <end position="20"/>
    </location>
</feature>
<evidence type="ECO:0000313" key="2">
    <source>
        <dbReference type="EMBL" id="QHS83213.1"/>
    </source>
</evidence>
<name>A0A6C0AUS5_9ZZZZ</name>
<evidence type="ECO:0000256" key="1">
    <source>
        <dbReference type="SAM" id="MobiDB-lite"/>
    </source>
</evidence>
<sequence>MNPTSDISNNTPPTDEPTTDIQDIDVSLNVNNNNDTIDNTINNYPFKSDIENGLNGDSYSIKLRTPYLASSPMKYNRYDSSENTNSSQSSKISRLMHENFKNEPFEIPEKTFSRGRSTFRSILMDVSDRNSVSDCYSDKQKSKWLNNTKVPQISLTDYFMFYFNSLRNNKQYKFGYIEYVGELKTINEFCDNIIGLLLEQLEEERSVASSSDDASEDILTFLNDYNDKLTECFYKIDNFLINNIGFMKLCSAPVDLFLDKYYSARNNSCGLIKHTQFSSSYDCLCREEIQENYYYISYVECVDTNIKNVYKCDLEDQIYMHCSTKKAVSIRRIAAIHTLFGELWALCEFIKTTIELNDQLLFKVIMLCGNFLVLLGEYVWNTTLKERYAD</sequence>
<proteinExistence type="predicted"/>
<dbReference type="EMBL" id="MN738750">
    <property type="protein sequence ID" value="QHS83213.1"/>
    <property type="molecule type" value="Genomic_DNA"/>
</dbReference>
<accession>A0A6C0AUS5</accession>
<protein>
    <submittedName>
        <fullName evidence="2">Uncharacterized protein</fullName>
    </submittedName>
</protein>
<dbReference type="AlphaFoldDB" id="A0A6C0AUS5"/>